<dbReference type="OrthoDB" id="507489at2"/>
<sequence length="250" mass="27069">MKRHFFNGLLGTAATLAGVLAASAAQAFSPTASPLPSDLWSFFNQEFVQPERLEFQNTSAFKLDPMSLVFASGASPLEVFFINEGAGMRGSLFTKINGGPEQTVIQEISSRHSVLPEDDGVLELGQGWNLGKQAAGTKVEFLLSPWQGSDWRYGADPSKNPDGLQHIIAYQYQDWVILGFEDLFGELGATGGNNQNSDRDFNDVVIAIRGLAGTRIDQPPADVPEPSTMLALFGVGAFGALTRRRRSQES</sequence>
<dbReference type="Pfam" id="PF13448">
    <property type="entry name" value="DUF4114"/>
    <property type="match status" value="1"/>
</dbReference>
<protein>
    <recommendedName>
        <fullName evidence="5">PEP-CTERM protein-sorting domain-containing protein</fullName>
    </recommendedName>
</protein>
<reference evidence="4" key="1">
    <citation type="submission" date="2016-09" db="EMBL/GenBank/DDBJ databases">
        <title>Draft genome of thermotolerant cyanobacterium Desertifilum sp. strain IPPAS B-1220.</title>
        <authorList>
            <person name="Sinetova M.A."/>
            <person name="Bolakhan K."/>
            <person name="Zayadan B.K."/>
            <person name="Mironov K.S."/>
            <person name="Ustinova V."/>
            <person name="Kupriyanova E.V."/>
            <person name="Sidorov R.A."/>
            <person name="Skrypnik A.N."/>
            <person name="Gogoleva N.E."/>
            <person name="Gogolev Y.V."/>
            <person name="Los D.A."/>
        </authorList>
    </citation>
    <scope>NUCLEOTIDE SEQUENCE [LARGE SCALE GENOMIC DNA]</scope>
    <source>
        <strain evidence="4">IPPAS B-1220</strain>
    </source>
</reference>
<evidence type="ECO:0000256" key="1">
    <source>
        <dbReference type="SAM" id="SignalP"/>
    </source>
</evidence>
<dbReference type="STRING" id="1781255.BH720_19385"/>
<dbReference type="InterPro" id="IPR013424">
    <property type="entry name" value="Ice-binding_C"/>
</dbReference>
<dbReference type="EMBL" id="MJGC01000088">
    <property type="protein sequence ID" value="OEJ73406.1"/>
    <property type="molecule type" value="Genomic_DNA"/>
</dbReference>
<evidence type="ECO:0000313" key="4">
    <source>
        <dbReference type="EMBL" id="OEJ73406.1"/>
    </source>
</evidence>
<accession>A0A1E5QFE3</accession>
<proteinExistence type="predicted"/>
<evidence type="ECO:0000259" key="3">
    <source>
        <dbReference type="Pfam" id="PF13448"/>
    </source>
</evidence>
<name>A0A1E5QFE3_9CYAN</name>
<feature type="signal peptide" evidence="1">
    <location>
        <begin position="1"/>
        <end position="27"/>
    </location>
</feature>
<organism evidence="4">
    <name type="scientific">Desertifilum tharense IPPAS B-1220</name>
    <dbReference type="NCBI Taxonomy" id="1781255"/>
    <lineage>
        <taxon>Bacteria</taxon>
        <taxon>Bacillati</taxon>
        <taxon>Cyanobacteriota</taxon>
        <taxon>Cyanophyceae</taxon>
        <taxon>Desertifilales</taxon>
        <taxon>Desertifilaceae</taxon>
        <taxon>Desertifilum</taxon>
    </lineage>
</organism>
<evidence type="ECO:0008006" key="5">
    <source>
        <dbReference type="Google" id="ProtNLM"/>
    </source>
</evidence>
<dbReference type="NCBIfam" id="TIGR02595">
    <property type="entry name" value="PEP_CTERM"/>
    <property type="match status" value="1"/>
</dbReference>
<gene>
    <name evidence="4" type="ORF">BH720_19385</name>
</gene>
<dbReference type="RefSeq" id="WP_069968877.1">
    <property type="nucleotide sequence ID" value="NZ_CM124774.1"/>
</dbReference>
<feature type="domain" description="DUF4114" evidence="3">
    <location>
        <begin position="140"/>
        <end position="209"/>
    </location>
</feature>
<dbReference type="AlphaFoldDB" id="A0A1E5QFE3"/>
<feature type="domain" description="Ice-binding protein C-terminal" evidence="2">
    <location>
        <begin position="222"/>
        <end position="246"/>
    </location>
</feature>
<dbReference type="Pfam" id="PF07589">
    <property type="entry name" value="PEP-CTERM"/>
    <property type="match status" value="1"/>
</dbReference>
<comment type="caution">
    <text evidence="4">The sequence shown here is derived from an EMBL/GenBank/DDBJ whole genome shotgun (WGS) entry which is preliminary data.</text>
</comment>
<keyword evidence="1" id="KW-0732">Signal</keyword>
<evidence type="ECO:0000259" key="2">
    <source>
        <dbReference type="Pfam" id="PF07589"/>
    </source>
</evidence>
<dbReference type="InterPro" id="IPR025193">
    <property type="entry name" value="DUF4114"/>
</dbReference>
<feature type="chain" id="PRO_5009184271" description="PEP-CTERM protein-sorting domain-containing protein" evidence="1">
    <location>
        <begin position="28"/>
        <end position="250"/>
    </location>
</feature>